<protein>
    <submittedName>
        <fullName evidence="2">Uncharacterized protein</fullName>
    </submittedName>
</protein>
<dbReference type="AlphaFoldDB" id="A0A160T1F2"/>
<evidence type="ECO:0000256" key="1">
    <source>
        <dbReference type="SAM" id="MobiDB-lite"/>
    </source>
</evidence>
<gene>
    <name evidence="2" type="ORF">CFX0092_A1973</name>
</gene>
<evidence type="ECO:0000313" key="2">
    <source>
        <dbReference type="EMBL" id="CUS03851.2"/>
    </source>
</evidence>
<proteinExistence type="predicted"/>
<accession>A0A160T1F2</accession>
<keyword evidence="3" id="KW-1185">Reference proteome</keyword>
<feature type="compositionally biased region" description="Basic and acidic residues" evidence="1">
    <location>
        <begin position="128"/>
        <end position="138"/>
    </location>
</feature>
<feature type="region of interest" description="Disordered" evidence="1">
    <location>
        <begin position="1"/>
        <end position="138"/>
    </location>
</feature>
<sequence length="240" mass="26241">MLQQDEADSSPDVSFSPDNAAEPVEMQSPEGVLPLDETPADEAADDDARLPVEDAADAVPNHEAQTSEADEPLLLAAHGGASVYELPPDDAPAAEAEPPLDDVPPLPDATQEPDDALPEPAEPPLPVKEPRRLPRAAREKVDRQRRYFAACGRCGYFVADCTLMLGEEAVQDAILDADDGWVRLEGDLTFRRLLQNAYGIQLDAGYDYFDGACPECRRRFVFIEQTDGPTRLKIHTSQPY</sequence>
<dbReference type="EMBL" id="LN890655">
    <property type="protein sequence ID" value="CUS03851.2"/>
    <property type="molecule type" value="Genomic_DNA"/>
</dbReference>
<dbReference type="Proteomes" id="UP000215027">
    <property type="component" value="Chromosome I"/>
</dbReference>
<dbReference type="KEGG" id="pbf:CFX0092_A1973"/>
<evidence type="ECO:0000313" key="3">
    <source>
        <dbReference type="Proteomes" id="UP000215027"/>
    </source>
</evidence>
<name>A0A160T1F2_9CHLR</name>
<dbReference type="RefSeq" id="WP_095043284.1">
    <property type="nucleotide sequence ID" value="NZ_LN890655.1"/>
</dbReference>
<organism evidence="2 3">
    <name type="scientific">Candidatus Promineifilum breve</name>
    <dbReference type="NCBI Taxonomy" id="1806508"/>
    <lineage>
        <taxon>Bacteria</taxon>
        <taxon>Bacillati</taxon>
        <taxon>Chloroflexota</taxon>
        <taxon>Ardenticatenia</taxon>
        <taxon>Candidatus Promineifilales</taxon>
        <taxon>Candidatus Promineifilaceae</taxon>
        <taxon>Candidatus Promineifilum</taxon>
    </lineage>
</organism>
<reference evidence="2" key="1">
    <citation type="submission" date="2016-01" db="EMBL/GenBank/DDBJ databases">
        <authorList>
            <person name="Mcilroy J.S."/>
            <person name="Karst M S."/>
            <person name="Albertsen M."/>
        </authorList>
    </citation>
    <scope>NUCLEOTIDE SEQUENCE</scope>
    <source>
        <strain evidence="2">Cfx-K</strain>
    </source>
</reference>